<dbReference type="PANTHER" id="PTHR33387">
    <property type="entry name" value="RMLC-LIKE JELLY ROLL FOLD PROTEIN"/>
    <property type="match status" value="1"/>
</dbReference>
<dbReference type="Proteomes" id="UP000249524">
    <property type="component" value="Unassembled WGS sequence"/>
</dbReference>
<dbReference type="RefSeq" id="WP_111275616.1">
    <property type="nucleotide sequence ID" value="NZ_QFYS01000003.1"/>
</dbReference>
<dbReference type="InterPro" id="IPR039935">
    <property type="entry name" value="YML079W-like"/>
</dbReference>
<comment type="caution">
    <text evidence="2">The sequence shown here is derived from an EMBL/GenBank/DDBJ whole genome shotgun (WGS) entry which is preliminary data.</text>
</comment>
<accession>A0A328BH80</accession>
<proteinExistence type="predicted"/>
<sequence>MTAEQMIATLGLEPHPEGGWYRETWRAAASLPDGRATATAILFLLEAGGRSHWHRVDAEEVWIFQAGAPLTLRTGFEGGPISTTRLGIVDGSPQHVVRAHEWQSAEADGGGWTLVACTVSPGFRFEGFELAPPGWSPN</sequence>
<dbReference type="Pfam" id="PF06172">
    <property type="entry name" value="Cupin_5"/>
    <property type="match status" value="1"/>
</dbReference>
<dbReference type="EMBL" id="QFYS01000003">
    <property type="protein sequence ID" value="RAK66307.1"/>
    <property type="molecule type" value="Genomic_DNA"/>
</dbReference>
<keyword evidence="3" id="KW-1185">Reference proteome</keyword>
<name>A0A328BH80_9CAUL</name>
<dbReference type="InterPro" id="IPR009327">
    <property type="entry name" value="Cupin_DUF985"/>
</dbReference>
<dbReference type="AlphaFoldDB" id="A0A328BH80"/>
<reference evidence="2 3" key="1">
    <citation type="submission" date="2018-05" db="EMBL/GenBank/DDBJ databases">
        <authorList>
            <person name="Lanie J.A."/>
            <person name="Ng W.-L."/>
            <person name="Kazmierczak K.M."/>
            <person name="Andrzejewski T.M."/>
            <person name="Davidsen T.M."/>
            <person name="Wayne K.J."/>
            <person name="Tettelin H."/>
            <person name="Glass J.I."/>
            <person name="Rusch D."/>
            <person name="Podicherti R."/>
            <person name="Tsui H.-C.T."/>
            <person name="Winkler M.E."/>
        </authorList>
    </citation>
    <scope>NUCLEOTIDE SEQUENCE [LARGE SCALE GENOMIC DNA]</scope>
    <source>
        <strain evidence="2 3">BUT-10</strain>
    </source>
</reference>
<gene>
    <name evidence="2" type="ORF">DJ019_08625</name>
</gene>
<evidence type="ECO:0000313" key="2">
    <source>
        <dbReference type="EMBL" id="RAK66307.1"/>
    </source>
</evidence>
<dbReference type="CDD" id="cd06121">
    <property type="entry name" value="cupin_YML079wp"/>
    <property type="match status" value="1"/>
</dbReference>
<dbReference type="SUPFAM" id="SSF51182">
    <property type="entry name" value="RmlC-like cupins"/>
    <property type="match status" value="1"/>
</dbReference>
<dbReference type="InterPro" id="IPR014710">
    <property type="entry name" value="RmlC-like_jellyroll"/>
</dbReference>
<organism evidence="2 3">
    <name type="scientific">Phenylobacterium kunshanense</name>
    <dbReference type="NCBI Taxonomy" id="1445034"/>
    <lineage>
        <taxon>Bacteria</taxon>
        <taxon>Pseudomonadati</taxon>
        <taxon>Pseudomonadota</taxon>
        <taxon>Alphaproteobacteria</taxon>
        <taxon>Caulobacterales</taxon>
        <taxon>Caulobacteraceae</taxon>
        <taxon>Phenylobacterium</taxon>
    </lineage>
</organism>
<dbReference type="InterPro" id="IPR011051">
    <property type="entry name" value="RmlC_Cupin_sf"/>
</dbReference>
<dbReference type="Gene3D" id="2.60.120.10">
    <property type="entry name" value="Jelly Rolls"/>
    <property type="match status" value="1"/>
</dbReference>
<dbReference type="OrthoDB" id="9798288at2"/>
<protein>
    <submittedName>
        <fullName evidence="2">Cupin</fullName>
    </submittedName>
</protein>
<dbReference type="PANTHER" id="PTHR33387:SF3">
    <property type="entry name" value="DUF985 DOMAIN-CONTAINING PROTEIN"/>
    <property type="match status" value="1"/>
</dbReference>
<evidence type="ECO:0000259" key="1">
    <source>
        <dbReference type="Pfam" id="PF06172"/>
    </source>
</evidence>
<feature type="domain" description="DUF985" evidence="1">
    <location>
        <begin position="4"/>
        <end position="131"/>
    </location>
</feature>
<evidence type="ECO:0000313" key="3">
    <source>
        <dbReference type="Proteomes" id="UP000249524"/>
    </source>
</evidence>